<reference evidence="1" key="2">
    <citation type="submission" date="2022-01" db="EMBL/GenBank/DDBJ databases">
        <authorList>
            <person name="Yamashiro T."/>
            <person name="Shiraishi A."/>
            <person name="Satake H."/>
            <person name="Nakayama K."/>
        </authorList>
    </citation>
    <scope>NUCLEOTIDE SEQUENCE</scope>
</reference>
<evidence type="ECO:0000313" key="2">
    <source>
        <dbReference type="Proteomes" id="UP001151760"/>
    </source>
</evidence>
<evidence type="ECO:0000313" key="1">
    <source>
        <dbReference type="EMBL" id="GJT93016.1"/>
    </source>
</evidence>
<name>A0ABQ5HYN5_9ASTR</name>
<protein>
    <submittedName>
        <fullName evidence="1">Uncharacterized protein</fullName>
    </submittedName>
</protein>
<keyword evidence="2" id="KW-1185">Reference proteome</keyword>
<reference evidence="1" key="1">
    <citation type="journal article" date="2022" name="Int. J. Mol. Sci.">
        <title>Draft Genome of Tanacetum Coccineum: Genomic Comparison of Closely Related Tanacetum-Family Plants.</title>
        <authorList>
            <person name="Yamashiro T."/>
            <person name="Shiraishi A."/>
            <person name="Nakayama K."/>
            <person name="Satake H."/>
        </authorList>
    </citation>
    <scope>NUCLEOTIDE SEQUENCE</scope>
</reference>
<comment type="caution">
    <text evidence="1">The sequence shown here is derived from an EMBL/GenBank/DDBJ whole genome shotgun (WGS) entry which is preliminary data.</text>
</comment>
<gene>
    <name evidence="1" type="ORF">Tco_1081861</name>
</gene>
<dbReference type="EMBL" id="BQNB010020164">
    <property type="protein sequence ID" value="GJT93016.1"/>
    <property type="molecule type" value="Genomic_DNA"/>
</dbReference>
<accession>A0ABQ5HYN5</accession>
<sequence length="189" mass="22749">MDKGDTENHDISVAPEFAVVRLSLSCFWRWYTSLTNHRWRFAHLTLRCLMKRYPYDVLALPVMYTSLTNHRWRFEHLTLRCLMKMYPYDVLALPVIYYWEKAKGWWNGEIVCWDCIYSSSLRISSLVSTAVMYDKYIREIRVKVPDSNGRVFVDYTIALDETTVRPKCSEKKEVRQERLAQQRREQMKE</sequence>
<proteinExistence type="predicted"/>
<organism evidence="1 2">
    <name type="scientific">Tanacetum coccineum</name>
    <dbReference type="NCBI Taxonomy" id="301880"/>
    <lineage>
        <taxon>Eukaryota</taxon>
        <taxon>Viridiplantae</taxon>
        <taxon>Streptophyta</taxon>
        <taxon>Embryophyta</taxon>
        <taxon>Tracheophyta</taxon>
        <taxon>Spermatophyta</taxon>
        <taxon>Magnoliopsida</taxon>
        <taxon>eudicotyledons</taxon>
        <taxon>Gunneridae</taxon>
        <taxon>Pentapetalae</taxon>
        <taxon>asterids</taxon>
        <taxon>campanulids</taxon>
        <taxon>Asterales</taxon>
        <taxon>Asteraceae</taxon>
        <taxon>Asteroideae</taxon>
        <taxon>Anthemideae</taxon>
        <taxon>Anthemidinae</taxon>
        <taxon>Tanacetum</taxon>
    </lineage>
</organism>
<dbReference type="Proteomes" id="UP001151760">
    <property type="component" value="Unassembled WGS sequence"/>
</dbReference>